<sequence length="394" mass="45378">MQYCTTCKMRRCFQCNLHSVSKKSCSRCKREYGMKDTHCYRCYICPICDSNLELYPLLYKSNVGGEGIQFELIKSKTDKSKIVGKAVQFRCVSSHCKYNFKTAVETKPQSLQQIVQNNIKDEDDIRYKTLIDYYDWCLNYQRVLDKGQRMKLKSEILNRFKGFEIAKILEETNNQKQIENKEIEIVQPLIEEKKSKLLPLPKQLHADMNNICPTCLENINKENMCFQIPVIYSVPMIGFSSSNIKNIEEGEFIKIPILVSIINSGNSEMNVSIIEGGDNGIDYSVCGDVAIPFTDKEGLQTVPTCLLSYVSKKEGNWKEELAKRDQMTLSKLKYEFFLNRDPDSTEFILESGLNWVTLLIVVNVQYNKLKNSKVNFTFNLGGDINVQYHCCALL</sequence>
<evidence type="ECO:0000313" key="1">
    <source>
        <dbReference type="EMBL" id="KAG0690464.1"/>
    </source>
</evidence>
<name>A0A9P6WNW7_9ASCO</name>
<dbReference type="Proteomes" id="UP000697127">
    <property type="component" value="Unassembled WGS sequence"/>
</dbReference>
<gene>
    <name evidence="1" type="ORF">C6P40_002839</name>
</gene>
<dbReference type="AlphaFoldDB" id="A0A9P6WNW7"/>
<organism evidence="1 2">
    <name type="scientific">Pichia californica</name>
    <dbReference type="NCBI Taxonomy" id="460514"/>
    <lineage>
        <taxon>Eukaryota</taxon>
        <taxon>Fungi</taxon>
        <taxon>Dikarya</taxon>
        <taxon>Ascomycota</taxon>
        <taxon>Saccharomycotina</taxon>
        <taxon>Pichiomycetes</taxon>
        <taxon>Pichiales</taxon>
        <taxon>Pichiaceae</taxon>
        <taxon>Pichia</taxon>
    </lineage>
</organism>
<dbReference type="EMBL" id="PUHW01000031">
    <property type="protein sequence ID" value="KAG0690464.1"/>
    <property type="molecule type" value="Genomic_DNA"/>
</dbReference>
<reference evidence="1" key="1">
    <citation type="submission" date="2020-11" db="EMBL/GenBank/DDBJ databases">
        <title>Kefir isolates.</title>
        <authorList>
            <person name="Marcisauskas S."/>
            <person name="Kim Y."/>
            <person name="Blasche S."/>
        </authorList>
    </citation>
    <scope>NUCLEOTIDE SEQUENCE</scope>
    <source>
        <strain evidence="1">Olga-1</strain>
    </source>
</reference>
<comment type="caution">
    <text evidence="1">The sequence shown here is derived from an EMBL/GenBank/DDBJ whole genome shotgun (WGS) entry which is preliminary data.</text>
</comment>
<protein>
    <recommendedName>
        <fullName evidence="3">Dynactin subunit 4</fullName>
    </recommendedName>
</protein>
<accession>A0A9P6WNW7</accession>
<evidence type="ECO:0000313" key="2">
    <source>
        <dbReference type="Proteomes" id="UP000697127"/>
    </source>
</evidence>
<evidence type="ECO:0008006" key="3">
    <source>
        <dbReference type="Google" id="ProtNLM"/>
    </source>
</evidence>
<keyword evidence="2" id="KW-1185">Reference proteome</keyword>
<proteinExistence type="predicted"/>